<feature type="domain" description="EF-hand" evidence="7">
    <location>
        <begin position="191"/>
        <end position="226"/>
    </location>
</feature>
<feature type="domain" description="EF-hand" evidence="7">
    <location>
        <begin position="264"/>
        <end position="296"/>
    </location>
</feature>
<dbReference type="InterPro" id="IPR002048">
    <property type="entry name" value="EF_hand_dom"/>
</dbReference>
<dbReference type="GO" id="GO:0005509">
    <property type="term" value="F:calcium ion binding"/>
    <property type="evidence" value="ECO:0007669"/>
    <property type="project" value="InterPro"/>
</dbReference>
<dbReference type="ExpressionAtlas" id="A0A3Q2HKL5">
    <property type="expression patterns" value="baseline"/>
</dbReference>
<dbReference type="PROSITE" id="PS50222">
    <property type="entry name" value="EF_HAND_2"/>
    <property type="match status" value="4"/>
</dbReference>
<dbReference type="Ensembl" id="ENSECAT00000062835.3">
    <property type="protein sequence ID" value="ENSECAP00000035270.2"/>
    <property type="gene ID" value="ENSECAG00000009162.4"/>
</dbReference>
<evidence type="ECO:0000256" key="3">
    <source>
        <dbReference type="ARBA" id="ARBA00022723"/>
    </source>
</evidence>
<sequence>GRREAGRAGGRGQATRPGPRRAARSEAAAVAAEGYGARYIYRGAQARSSAVVLGASRTRRRYSQSGGGAGGGGSGTALSAHRALAAAGAAEAPLPSQPLRWCSHPRSLCSSSLRSHHGRSGVSNAGVAAACPGFLPKFLVQSGFSFFLADQLTEEQIAEFKEAFSLFDKDGDGTITTKELGTVMRSLGQNPTEAELQDMINEVDADGNGTIDFPEFLTMMARKMKDTDSEEEIREAFRVFDKDGNGYISAAELRHVMTNLGEKLTDEEVDEMIREADIDGDGQVNYEEFVQMMTAK</sequence>
<dbReference type="GO" id="GO:0000922">
    <property type="term" value="C:spindle pole"/>
    <property type="evidence" value="ECO:0007669"/>
    <property type="project" value="UniProtKB-SubCell"/>
</dbReference>
<dbReference type="SUPFAM" id="SSF47473">
    <property type="entry name" value="EF-hand"/>
    <property type="match status" value="1"/>
</dbReference>
<reference evidence="8" key="3">
    <citation type="submission" date="2025-09" db="UniProtKB">
        <authorList>
            <consortium name="Ensembl"/>
        </authorList>
    </citation>
    <scope>IDENTIFICATION</scope>
    <source>
        <strain evidence="8">Thoroughbred</strain>
    </source>
</reference>
<comment type="similarity">
    <text evidence="2">Belongs to the calmodulin family.</text>
</comment>
<dbReference type="Pfam" id="PF13499">
    <property type="entry name" value="EF-hand_7"/>
    <property type="match status" value="2"/>
</dbReference>
<feature type="domain" description="EF-hand" evidence="7">
    <location>
        <begin position="228"/>
        <end position="263"/>
    </location>
</feature>
<evidence type="ECO:0000256" key="5">
    <source>
        <dbReference type="ARBA" id="ARBA00022837"/>
    </source>
</evidence>
<feature type="region of interest" description="Disordered" evidence="6">
    <location>
        <begin position="1"/>
        <end position="25"/>
    </location>
</feature>
<protein>
    <submittedName>
        <fullName evidence="8">Calmodulin 1</fullName>
    </submittedName>
</protein>
<dbReference type="InterPro" id="IPR011992">
    <property type="entry name" value="EF-hand-dom_pair"/>
</dbReference>
<dbReference type="PROSITE" id="PS00018">
    <property type="entry name" value="EF_HAND_1"/>
    <property type="match status" value="4"/>
</dbReference>
<dbReference type="Bgee" id="ENSECAG00000009162">
    <property type="expression patterns" value="Expressed in prefrontal cortex and 23 other cell types or tissues"/>
</dbReference>
<dbReference type="InterPro" id="IPR018247">
    <property type="entry name" value="EF_Hand_1_Ca_BS"/>
</dbReference>
<gene>
    <name evidence="8" type="primary">CALM1</name>
</gene>
<evidence type="ECO:0000256" key="2">
    <source>
        <dbReference type="ARBA" id="ARBA00009763"/>
    </source>
</evidence>
<evidence type="ECO:0000313" key="9">
    <source>
        <dbReference type="Proteomes" id="UP000002281"/>
    </source>
</evidence>
<dbReference type="AlphaFoldDB" id="A0A3Q2HKL5"/>
<reference evidence="8 9" key="1">
    <citation type="journal article" date="2009" name="Science">
        <title>Genome sequence, comparative analysis, and population genetics of the domestic horse.</title>
        <authorList>
            <consortium name="Broad Institute Genome Sequencing Platform"/>
            <consortium name="Broad Institute Whole Genome Assembly Team"/>
            <person name="Wade C.M."/>
            <person name="Giulotto E."/>
            <person name="Sigurdsson S."/>
            <person name="Zoli M."/>
            <person name="Gnerre S."/>
            <person name="Imsland F."/>
            <person name="Lear T.L."/>
            <person name="Adelson D.L."/>
            <person name="Bailey E."/>
            <person name="Bellone R.R."/>
            <person name="Bloecker H."/>
            <person name="Distl O."/>
            <person name="Edgar R.C."/>
            <person name="Garber M."/>
            <person name="Leeb T."/>
            <person name="Mauceli E."/>
            <person name="MacLeod J.N."/>
            <person name="Penedo M.C.T."/>
            <person name="Raison J.M."/>
            <person name="Sharpe T."/>
            <person name="Vogel J."/>
            <person name="Andersson L."/>
            <person name="Antczak D.F."/>
            <person name="Biagi T."/>
            <person name="Binns M.M."/>
            <person name="Chowdhary B.P."/>
            <person name="Coleman S.J."/>
            <person name="Della Valle G."/>
            <person name="Fryc S."/>
            <person name="Guerin G."/>
            <person name="Hasegawa T."/>
            <person name="Hill E.W."/>
            <person name="Jurka J."/>
            <person name="Kiialainen A."/>
            <person name="Lindgren G."/>
            <person name="Liu J."/>
            <person name="Magnani E."/>
            <person name="Mickelson J.R."/>
            <person name="Murray J."/>
            <person name="Nergadze S.G."/>
            <person name="Onofrio R."/>
            <person name="Pedroni S."/>
            <person name="Piras M.F."/>
            <person name="Raudsepp T."/>
            <person name="Rocchi M."/>
            <person name="Roeed K.H."/>
            <person name="Ryder O.A."/>
            <person name="Searle S."/>
            <person name="Skow L."/>
            <person name="Swinburne J.E."/>
            <person name="Syvaenen A.C."/>
            <person name="Tozaki T."/>
            <person name="Valberg S.J."/>
            <person name="Vaudin M."/>
            <person name="White J.R."/>
            <person name="Zody M.C."/>
            <person name="Lander E.S."/>
            <person name="Lindblad-Toh K."/>
        </authorList>
    </citation>
    <scope>NUCLEOTIDE SEQUENCE [LARGE SCALE GENOMIC DNA]</scope>
    <source>
        <strain evidence="8 9">Thoroughbred</strain>
    </source>
</reference>
<keyword evidence="4" id="KW-0677">Repeat</keyword>
<dbReference type="InterPro" id="IPR050230">
    <property type="entry name" value="CALM/Myosin/TropC-like"/>
</dbReference>
<keyword evidence="9" id="KW-1185">Reference proteome</keyword>
<dbReference type="GeneTree" id="ENSGT00950000182980"/>
<evidence type="ECO:0000259" key="7">
    <source>
        <dbReference type="PROSITE" id="PS50222"/>
    </source>
</evidence>
<evidence type="ECO:0000256" key="6">
    <source>
        <dbReference type="SAM" id="MobiDB-lite"/>
    </source>
</evidence>
<proteinExistence type="inferred from homology"/>
<keyword evidence="5" id="KW-0106">Calcium</keyword>
<accession>A0A3Q2HKL5</accession>
<evidence type="ECO:0000256" key="1">
    <source>
        <dbReference type="ARBA" id="ARBA00004647"/>
    </source>
</evidence>
<dbReference type="SMART" id="SM00054">
    <property type="entry name" value="EFh"/>
    <property type="match status" value="4"/>
</dbReference>
<feature type="domain" description="EF-hand" evidence="7">
    <location>
        <begin position="155"/>
        <end position="190"/>
    </location>
</feature>
<dbReference type="PANTHER" id="PTHR23048:SF0">
    <property type="entry name" value="CALMODULIN LIKE 3"/>
    <property type="match status" value="1"/>
</dbReference>
<name>A0A3Q2HKL5_HORSE</name>
<dbReference type="PANTHER" id="PTHR23048">
    <property type="entry name" value="MYOSIN LIGHT CHAIN 1, 3"/>
    <property type="match status" value="1"/>
</dbReference>
<reference evidence="8" key="2">
    <citation type="submission" date="2025-08" db="UniProtKB">
        <authorList>
            <consortium name="Ensembl"/>
        </authorList>
    </citation>
    <scope>IDENTIFICATION</scope>
    <source>
        <strain evidence="8">Thoroughbred</strain>
    </source>
</reference>
<dbReference type="Proteomes" id="UP000002281">
    <property type="component" value="Chromosome 24"/>
</dbReference>
<dbReference type="FunFam" id="1.10.238.10:FF:000527">
    <property type="entry name" value="Calmodulin-3"/>
    <property type="match status" value="1"/>
</dbReference>
<dbReference type="CDD" id="cd00051">
    <property type="entry name" value="EFh"/>
    <property type="match status" value="2"/>
</dbReference>
<evidence type="ECO:0000256" key="4">
    <source>
        <dbReference type="ARBA" id="ARBA00022737"/>
    </source>
</evidence>
<evidence type="ECO:0000313" key="8">
    <source>
        <dbReference type="Ensembl" id="ENSECAP00000035270.2"/>
    </source>
</evidence>
<dbReference type="Gene3D" id="1.10.238.10">
    <property type="entry name" value="EF-hand"/>
    <property type="match status" value="3"/>
</dbReference>
<comment type="subcellular location">
    <subcellularLocation>
        <location evidence="1">Cytoplasm</location>
        <location evidence="1">Cytoskeleton</location>
        <location evidence="1">Spindle pole</location>
    </subcellularLocation>
</comment>
<organism evidence="8 9">
    <name type="scientific">Equus caballus</name>
    <name type="common">Horse</name>
    <dbReference type="NCBI Taxonomy" id="9796"/>
    <lineage>
        <taxon>Eukaryota</taxon>
        <taxon>Metazoa</taxon>
        <taxon>Chordata</taxon>
        <taxon>Craniata</taxon>
        <taxon>Vertebrata</taxon>
        <taxon>Euteleostomi</taxon>
        <taxon>Mammalia</taxon>
        <taxon>Eutheria</taxon>
        <taxon>Laurasiatheria</taxon>
        <taxon>Perissodactyla</taxon>
        <taxon>Equidae</taxon>
        <taxon>Equus</taxon>
    </lineage>
</organism>
<dbReference type="GO" id="GO:0016460">
    <property type="term" value="C:myosin II complex"/>
    <property type="evidence" value="ECO:0000318"/>
    <property type="project" value="GO_Central"/>
</dbReference>
<keyword evidence="3" id="KW-0479">Metal-binding</keyword>